<proteinExistence type="predicted"/>
<evidence type="ECO:0000256" key="2">
    <source>
        <dbReference type="SAM" id="SignalP"/>
    </source>
</evidence>
<feature type="signal peptide" evidence="2">
    <location>
        <begin position="1"/>
        <end position="23"/>
    </location>
</feature>
<evidence type="ECO:0000313" key="4">
    <source>
        <dbReference type="Proteomes" id="UP001443914"/>
    </source>
</evidence>
<dbReference type="EMBL" id="JBDFQZ010000013">
    <property type="protein sequence ID" value="KAK9669890.1"/>
    <property type="molecule type" value="Genomic_DNA"/>
</dbReference>
<dbReference type="Proteomes" id="UP001443914">
    <property type="component" value="Unassembled WGS sequence"/>
</dbReference>
<accession>A0AAW1H6H0</accession>
<comment type="caution">
    <text evidence="3">The sequence shown here is derived from an EMBL/GenBank/DDBJ whole genome shotgun (WGS) entry which is preliminary data.</text>
</comment>
<feature type="region of interest" description="Disordered" evidence="1">
    <location>
        <begin position="26"/>
        <end position="51"/>
    </location>
</feature>
<name>A0AAW1H6H0_SAPOF</name>
<evidence type="ECO:0000256" key="1">
    <source>
        <dbReference type="SAM" id="MobiDB-lite"/>
    </source>
</evidence>
<keyword evidence="4" id="KW-1185">Reference proteome</keyword>
<evidence type="ECO:0000313" key="3">
    <source>
        <dbReference type="EMBL" id="KAK9669890.1"/>
    </source>
</evidence>
<feature type="compositionally biased region" description="Low complexity" evidence="1">
    <location>
        <begin position="77"/>
        <end position="97"/>
    </location>
</feature>
<organism evidence="3 4">
    <name type="scientific">Saponaria officinalis</name>
    <name type="common">Common soapwort</name>
    <name type="synonym">Lychnis saponaria</name>
    <dbReference type="NCBI Taxonomy" id="3572"/>
    <lineage>
        <taxon>Eukaryota</taxon>
        <taxon>Viridiplantae</taxon>
        <taxon>Streptophyta</taxon>
        <taxon>Embryophyta</taxon>
        <taxon>Tracheophyta</taxon>
        <taxon>Spermatophyta</taxon>
        <taxon>Magnoliopsida</taxon>
        <taxon>eudicotyledons</taxon>
        <taxon>Gunneridae</taxon>
        <taxon>Pentapetalae</taxon>
        <taxon>Caryophyllales</taxon>
        <taxon>Caryophyllaceae</taxon>
        <taxon>Caryophylleae</taxon>
        <taxon>Saponaria</taxon>
    </lineage>
</organism>
<sequence>MTSSTLITALILVSCLLLHQAVATRQPDFSINPRSQPAKPEHQSTMPLRFPGFQEPIIPPHFFPVLPFPGMPSYPSGPTFPSLPSGPTFPTFPSGPGIPETSDVPPAFPDQPAAKLTGNTLHNSP</sequence>
<gene>
    <name evidence="3" type="ORF">RND81_13G161400</name>
</gene>
<keyword evidence="2" id="KW-0732">Signal</keyword>
<reference evidence="3" key="1">
    <citation type="submission" date="2024-03" db="EMBL/GenBank/DDBJ databases">
        <title>WGS assembly of Saponaria officinalis var. Norfolk2.</title>
        <authorList>
            <person name="Jenkins J."/>
            <person name="Shu S."/>
            <person name="Grimwood J."/>
            <person name="Barry K."/>
            <person name="Goodstein D."/>
            <person name="Schmutz J."/>
            <person name="Leebens-Mack J."/>
            <person name="Osbourn A."/>
        </authorList>
    </citation>
    <scope>NUCLEOTIDE SEQUENCE [LARGE SCALE GENOMIC DNA]</scope>
    <source>
        <strain evidence="3">JIC</strain>
    </source>
</reference>
<feature type="chain" id="PRO_5043844715" evidence="2">
    <location>
        <begin position="24"/>
        <end position="125"/>
    </location>
</feature>
<feature type="region of interest" description="Disordered" evidence="1">
    <location>
        <begin position="77"/>
        <end position="125"/>
    </location>
</feature>
<dbReference type="AlphaFoldDB" id="A0AAW1H6H0"/>
<protein>
    <submittedName>
        <fullName evidence="3">Uncharacterized protein</fullName>
    </submittedName>
</protein>